<proteinExistence type="predicted"/>
<keyword evidence="4" id="KW-1185">Reference proteome</keyword>
<dbReference type="EMBL" id="JACTAG010000001">
    <property type="protein sequence ID" value="MBD3662835.1"/>
    <property type="molecule type" value="Genomic_DNA"/>
</dbReference>
<dbReference type="SMART" id="SM00347">
    <property type="entry name" value="HTH_MARR"/>
    <property type="match status" value="1"/>
</dbReference>
<dbReference type="Gene3D" id="1.10.10.10">
    <property type="entry name" value="Winged helix-like DNA-binding domain superfamily/Winged helix DNA-binding domain"/>
    <property type="match status" value="1"/>
</dbReference>
<comment type="caution">
    <text evidence="3">The sequence shown here is derived from an EMBL/GenBank/DDBJ whole genome shotgun (WGS) entry which is preliminary data.</text>
</comment>
<reference evidence="3" key="1">
    <citation type="submission" date="2020-08" db="EMBL/GenBank/DDBJ databases">
        <title>Sulfitobacter aestuariivivens sp. nov., isolated from a tidal flat.</title>
        <authorList>
            <person name="Park S."/>
            <person name="Yoon J.-H."/>
        </authorList>
    </citation>
    <scope>NUCLEOTIDE SEQUENCE</scope>
    <source>
        <strain evidence="3">TSTF-M16</strain>
    </source>
</reference>
<dbReference type="PROSITE" id="PS50995">
    <property type="entry name" value="HTH_MARR_2"/>
    <property type="match status" value="1"/>
</dbReference>
<dbReference type="Proteomes" id="UP000635142">
    <property type="component" value="Unassembled WGS sequence"/>
</dbReference>
<feature type="region of interest" description="Disordered" evidence="1">
    <location>
        <begin position="154"/>
        <end position="174"/>
    </location>
</feature>
<sequence>MHDALIPIEDVDDFIILRARAFTSKIRRAVMRDVLQDEDLALLEWQLLFSIARFGTCHLAYITQHTSLDPAHGSRAATALEKAGLIERHDDPDNRRRKLISLTPQGITTVERVWPRAQRLIRSVTDTLDATDFNELKRLFDLLNAAATRIGEGGALGDEQKQQEVSRTKVSARA</sequence>
<evidence type="ECO:0000313" key="4">
    <source>
        <dbReference type="Proteomes" id="UP000635142"/>
    </source>
</evidence>
<feature type="compositionally biased region" description="Basic and acidic residues" evidence="1">
    <location>
        <begin position="158"/>
        <end position="167"/>
    </location>
</feature>
<dbReference type="InterPro" id="IPR036390">
    <property type="entry name" value="WH_DNA-bd_sf"/>
</dbReference>
<protein>
    <submittedName>
        <fullName evidence="3">Winged helix-turn-helix transcriptional regulator</fullName>
    </submittedName>
</protein>
<evidence type="ECO:0000313" key="3">
    <source>
        <dbReference type="EMBL" id="MBD3662835.1"/>
    </source>
</evidence>
<dbReference type="Pfam" id="PF01047">
    <property type="entry name" value="MarR"/>
    <property type="match status" value="1"/>
</dbReference>
<dbReference type="RefSeq" id="WP_191073835.1">
    <property type="nucleotide sequence ID" value="NZ_JBHSVY010000001.1"/>
</dbReference>
<dbReference type="PANTHER" id="PTHR33164">
    <property type="entry name" value="TRANSCRIPTIONAL REGULATOR, MARR FAMILY"/>
    <property type="match status" value="1"/>
</dbReference>
<dbReference type="InterPro" id="IPR036388">
    <property type="entry name" value="WH-like_DNA-bd_sf"/>
</dbReference>
<feature type="domain" description="HTH marR-type" evidence="2">
    <location>
        <begin position="12"/>
        <end position="148"/>
    </location>
</feature>
<accession>A0A927D0J4</accession>
<dbReference type="AlphaFoldDB" id="A0A927D0J4"/>
<dbReference type="InterPro" id="IPR000835">
    <property type="entry name" value="HTH_MarR-typ"/>
</dbReference>
<evidence type="ECO:0000259" key="2">
    <source>
        <dbReference type="PROSITE" id="PS50995"/>
    </source>
</evidence>
<dbReference type="SUPFAM" id="SSF46785">
    <property type="entry name" value="Winged helix' DNA-binding domain"/>
    <property type="match status" value="1"/>
</dbReference>
<dbReference type="GO" id="GO:0003700">
    <property type="term" value="F:DNA-binding transcription factor activity"/>
    <property type="evidence" value="ECO:0007669"/>
    <property type="project" value="InterPro"/>
</dbReference>
<name>A0A927D0J4_9RHOB</name>
<gene>
    <name evidence="3" type="ORF">H9Q16_02775</name>
</gene>
<evidence type="ECO:0000256" key="1">
    <source>
        <dbReference type="SAM" id="MobiDB-lite"/>
    </source>
</evidence>
<dbReference type="PANTHER" id="PTHR33164:SF43">
    <property type="entry name" value="HTH-TYPE TRANSCRIPTIONAL REPRESSOR YETL"/>
    <property type="match status" value="1"/>
</dbReference>
<organism evidence="3 4">
    <name type="scientific">Sulfitobacter aestuariivivens</name>
    <dbReference type="NCBI Taxonomy" id="2766981"/>
    <lineage>
        <taxon>Bacteria</taxon>
        <taxon>Pseudomonadati</taxon>
        <taxon>Pseudomonadota</taxon>
        <taxon>Alphaproteobacteria</taxon>
        <taxon>Rhodobacterales</taxon>
        <taxon>Roseobacteraceae</taxon>
        <taxon>Sulfitobacter</taxon>
    </lineage>
</organism>
<dbReference type="InterPro" id="IPR039422">
    <property type="entry name" value="MarR/SlyA-like"/>
</dbReference>
<dbReference type="GO" id="GO:0006950">
    <property type="term" value="P:response to stress"/>
    <property type="evidence" value="ECO:0007669"/>
    <property type="project" value="TreeGrafter"/>
</dbReference>